<comment type="caution">
    <text evidence="1">The sequence shown here is derived from an EMBL/GenBank/DDBJ whole genome shotgun (WGS) entry which is preliminary data.</text>
</comment>
<accession>A0ACC1AM65</accession>
<protein>
    <submittedName>
        <fullName evidence="1">Uncharacterized protein</fullName>
    </submittedName>
</protein>
<name>A0ACC1AM65_9ROSI</name>
<proteinExistence type="predicted"/>
<gene>
    <name evidence="1" type="ORF">Patl1_31391</name>
</gene>
<reference evidence="2" key="1">
    <citation type="journal article" date="2023" name="G3 (Bethesda)">
        <title>Genome assembly and association tests identify interacting loci associated with vigor, precocity, and sex in interspecific pistachio rootstocks.</title>
        <authorList>
            <person name="Palmer W."/>
            <person name="Jacygrad E."/>
            <person name="Sagayaradj S."/>
            <person name="Cavanaugh K."/>
            <person name="Han R."/>
            <person name="Bertier L."/>
            <person name="Beede B."/>
            <person name="Kafkas S."/>
            <person name="Golino D."/>
            <person name="Preece J."/>
            <person name="Michelmore R."/>
        </authorList>
    </citation>
    <scope>NUCLEOTIDE SEQUENCE [LARGE SCALE GENOMIC DNA]</scope>
</reference>
<keyword evidence="2" id="KW-1185">Reference proteome</keyword>
<sequence length="67" mass="7461">MKATSYSAPLHWYVLYSGVKAQIAALGACLNLAFNQFNAALIPSRLGNLTYYVSFLAVCYMVAFRIY</sequence>
<dbReference type="Proteomes" id="UP001164250">
    <property type="component" value="Chromosome 9"/>
</dbReference>
<evidence type="ECO:0000313" key="1">
    <source>
        <dbReference type="EMBL" id="KAJ0087660.1"/>
    </source>
</evidence>
<dbReference type="EMBL" id="CM047905">
    <property type="protein sequence ID" value="KAJ0087660.1"/>
    <property type="molecule type" value="Genomic_DNA"/>
</dbReference>
<evidence type="ECO:0000313" key="2">
    <source>
        <dbReference type="Proteomes" id="UP001164250"/>
    </source>
</evidence>
<organism evidence="1 2">
    <name type="scientific">Pistacia atlantica</name>
    <dbReference type="NCBI Taxonomy" id="434234"/>
    <lineage>
        <taxon>Eukaryota</taxon>
        <taxon>Viridiplantae</taxon>
        <taxon>Streptophyta</taxon>
        <taxon>Embryophyta</taxon>
        <taxon>Tracheophyta</taxon>
        <taxon>Spermatophyta</taxon>
        <taxon>Magnoliopsida</taxon>
        <taxon>eudicotyledons</taxon>
        <taxon>Gunneridae</taxon>
        <taxon>Pentapetalae</taxon>
        <taxon>rosids</taxon>
        <taxon>malvids</taxon>
        <taxon>Sapindales</taxon>
        <taxon>Anacardiaceae</taxon>
        <taxon>Pistacia</taxon>
    </lineage>
</organism>